<accession>X0YB17</accession>
<dbReference type="EMBL" id="BARS01052372">
    <property type="protein sequence ID" value="GAG53045.1"/>
    <property type="molecule type" value="Genomic_DNA"/>
</dbReference>
<organism evidence="2">
    <name type="scientific">marine sediment metagenome</name>
    <dbReference type="NCBI Taxonomy" id="412755"/>
    <lineage>
        <taxon>unclassified sequences</taxon>
        <taxon>metagenomes</taxon>
        <taxon>ecological metagenomes</taxon>
    </lineage>
</organism>
<feature type="transmembrane region" description="Helical" evidence="1">
    <location>
        <begin position="90"/>
        <end position="112"/>
    </location>
</feature>
<evidence type="ECO:0000313" key="2">
    <source>
        <dbReference type="EMBL" id="GAG53045.1"/>
    </source>
</evidence>
<comment type="caution">
    <text evidence="2">The sequence shown here is derived from an EMBL/GenBank/DDBJ whole genome shotgun (WGS) entry which is preliminary data.</text>
</comment>
<dbReference type="AlphaFoldDB" id="X0YB17"/>
<proteinExistence type="predicted"/>
<keyword evidence="1" id="KW-0472">Membrane</keyword>
<gene>
    <name evidence="2" type="ORF">S01H1_77872</name>
</gene>
<dbReference type="InterPro" id="IPR041916">
    <property type="entry name" value="Anti_sigma_zinc_sf"/>
</dbReference>
<dbReference type="Gene3D" id="1.10.10.1320">
    <property type="entry name" value="Anti-sigma factor, zinc-finger domain"/>
    <property type="match status" value="1"/>
</dbReference>
<sequence length="155" mass="17586">MCPEAETLSAYIDGEIETPWKQRIAEHIQGCISCQKLVEELLQVRNILHEDKEPSFESLLERLKEKIARAELRRGLDHVSFWEKKVALPLPVAGIAALLILLLGISLIFLSVRPDYRRMSIKRGPSGTTEVQVAAPIEDLELLLKSLDDQVFKQE</sequence>
<keyword evidence="1" id="KW-1133">Transmembrane helix</keyword>
<evidence type="ECO:0000256" key="1">
    <source>
        <dbReference type="SAM" id="Phobius"/>
    </source>
</evidence>
<keyword evidence="1" id="KW-0812">Transmembrane</keyword>
<evidence type="ECO:0008006" key="3">
    <source>
        <dbReference type="Google" id="ProtNLM"/>
    </source>
</evidence>
<reference evidence="2" key="1">
    <citation type="journal article" date="2014" name="Front. Microbiol.">
        <title>High frequency of phylogenetically diverse reductive dehalogenase-homologous genes in deep subseafloor sedimentary metagenomes.</title>
        <authorList>
            <person name="Kawai M."/>
            <person name="Futagami T."/>
            <person name="Toyoda A."/>
            <person name="Takaki Y."/>
            <person name="Nishi S."/>
            <person name="Hori S."/>
            <person name="Arai W."/>
            <person name="Tsubouchi T."/>
            <person name="Morono Y."/>
            <person name="Uchiyama I."/>
            <person name="Ito T."/>
            <person name="Fujiyama A."/>
            <person name="Inagaki F."/>
            <person name="Takami H."/>
        </authorList>
    </citation>
    <scope>NUCLEOTIDE SEQUENCE</scope>
    <source>
        <strain evidence="2">Expedition CK06-06</strain>
    </source>
</reference>
<feature type="non-terminal residue" evidence="2">
    <location>
        <position position="155"/>
    </location>
</feature>
<name>X0YB17_9ZZZZ</name>
<protein>
    <recommendedName>
        <fullName evidence="3">Zinc-finger domain-containing protein</fullName>
    </recommendedName>
</protein>